<dbReference type="AlphaFoldDB" id="A0A516G9W0"/>
<accession>A0A516G9W0</accession>
<evidence type="ECO:0000313" key="3">
    <source>
        <dbReference type="Proteomes" id="UP000315395"/>
    </source>
</evidence>
<gene>
    <name evidence="2" type="ORF">FNH13_07925</name>
</gene>
<feature type="region of interest" description="Disordered" evidence="1">
    <location>
        <begin position="17"/>
        <end position="51"/>
    </location>
</feature>
<evidence type="ECO:0008006" key="4">
    <source>
        <dbReference type="Google" id="ProtNLM"/>
    </source>
</evidence>
<name>A0A516G9W0_9MICO</name>
<organism evidence="2 3">
    <name type="scientific">Ornithinimicrobium ciconiae</name>
    <dbReference type="NCBI Taxonomy" id="2594265"/>
    <lineage>
        <taxon>Bacteria</taxon>
        <taxon>Bacillati</taxon>
        <taxon>Actinomycetota</taxon>
        <taxon>Actinomycetes</taxon>
        <taxon>Micrococcales</taxon>
        <taxon>Ornithinimicrobiaceae</taxon>
        <taxon>Ornithinimicrobium</taxon>
    </lineage>
</organism>
<sequence length="273" mass="28429">MPGNLAHGTVSAKAACWPRGWQDESRSAAGKQRPRRTGGPVGLFGSDKNEPETAEALEESGVTAKTANALVGKLMDVGIDGLGPLDSVARVVEEALQDKGGHPEKAINKIVRSHIKMSAVGGFVTGVGGIFTLVVSLPANIIEFYVLATRMVGSIATIRGYDLERPEVRAAVLLTLVGADSQDLLSKAGVAGTGRLAQVAMQRLPKAAVMVINKGVGFRLATKMGAKSVSRFTRAVPVVGGGIGAGLDAFLMNRIADQARTEFPEMATAQLEA</sequence>
<dbReference type="PANTHER" id="PTHR41260:SF1">
    <property type="entry name" value="PROTEIN ECSC"/>
    <property type="match status" value="1"/>
</dbReference>
<dbReference type="Pfam" id="PF12787">
    <property type="entry name" value="EcsC"/>
    <property type="match status" value="1"/>
</dbReference>
<dbReference type="PANTHER" id="PTHR41260">
    <property type="entry name" value="PROTEIN ECSC"/>
    <property type="match status" value="1"/>
</dbReference>
<protein>
    <recommendedName>
        <fullName evidence="4">EcsC family protein</fullName>
    </recommendedName>
</protein>
<dbReference type="Proteomes" id="UP000315395">
    <property type="component" value="Chromosome"/>
</dbReference>
<dbReference type="OrthoDB" id="1425703at2"/>
<reference evidence="2 3" key="1">
    <citation type="submission" date="2019-07" db="EMBL/GenBank/DDBJ databases">
        <title>complete genome sequencing of Ornithinimicrobium sp. H23M54.</title>
        <authorList>
            <person name="Bae J.-W."/>
            <person name="Lee S.-Y."/>
        </authorList>
    </citation>
    <scope>NUCLEOTIDE SEQUENCE [LARGE SCALE GENOMIC DNA]</scope>
    <source>
        <strain evidence="2 3">H23M54</strain>
    </source>
</reference>
<keyword evidence="3" id="KW-1185">Reference proteome</keyword>
<dbReference type="InterPro" id="IPR024787">
    <property type="entry name" value="EcsC"/>
</dbReference>
<evidence type="ECO:0000256" key="1">
    <source>
        <dbReference type="SAM" id="MobiDB-lite"/>
    </source>
</evidence>
<proteinExistence type="predicted"/>
<evidence type="ECO:0000313" key="2">
    <source>
        <dbReference type="EMBL" id="QDO88282.1"/>
    </source>
</evidence>
<dbReference type="KEGG" id="orz:FNH13_07925"/>
<dbReference type="EMBL" id="CP041616">
    <property type="protein sequence ID" value="QDO88282.1"/>
    <property type="molecule type" value="Genomic_DNA"/>
</dbReference>